<feature type="transmembrane region" description="Helical" evidence="7">
    <location>
        <begin position="96"/>
        <end position="119"/>
    </location>
</feature>
<comment type="caution">
    <text evidence="9">The sequence shown here is derived from an EMBL/GenBank/DDBJ whole genome shotgun (WGS) entry which is preliminary data.</text>
</comment>
<dbReference type="Proteomes" id="UP000069443">
    <property type="component" value="Unassembled WGS sequence"/>
</dbReference>
<evidence type="ECO:0000313" key="9">
    <source>
        <dbReference type="EMBL" id="GAS93516.1"/>
    </source>
</evidence>
<dbReference type="STRING" id="228230.RMCC_0482"/>
<reference evidence="10" key="1">
    <citation type="journal article" date="2016" name="Genome Announc.">
        <title>Draft Genome Sequences of Five Rapidly Growing Mycobacterium Species, M. thermoresistibile, M. fortuitum subsp. acetamidolyticum, M. canariasense, M. brisbanense, and M. novocastrense.</title>
        <authorList>
            <person name="Katahira K."/>
            <person name="Ogura Y."/>
            <person name="Gotoh Y."/>
            <person name="Hayashi T."/>
        </authorList>
    </citation>
    <scope>NUCLEOTIDE SEQUENCE [LARGE SCALE GENOMIC DNA]</scope>
    <source>
        <strain evidence="10">JCM15298</strain>
    </source>
</reference>
<dbReference type="InterPro" id="IPR035906">
    <property type="entry name" value="MetI-like_sf"/>
</dbReference>
<evidence type="ECO:0000256" key="2">
    <source>
        <dbReference type="ARBA" id="ARBA00022448"/>
    </source>
</evidence>
<keyword evidence="3" id="KW-1003">Cell membrane</keyword>
<comment type="similarity">
    <text evidence="7">Belongs to the binding-protein-dependent transport system permease family.</text>
</comment>
<evidence type="ECO:0000259" key="8">
    <source>
        <dbReference type="PROSITE" id="PS50928"/>
    </source>
</evidence>
<evidence type="ECO:0000256" key="4">
    <source>
        <dbReference type="ARBA" id="ARBA00022692"/>
    </source>
</evidence>
<feature type="transmembrane region" description="Helical" evidence="7">
    <location>
        <begin position="125"/>
        <end position="146"/>
    </location>
</feature>
<sequence>MKQRLSSYAPPIVVLAALTGLWYLASYLLLSPSRRFLMPPPHVIVAQGLSRDTLAELLPALSRTALISATGLAISIAVGVTWAIAMSQAPWIQRSLFPYAVVLQCIPVLALVPLIGFWFGYGFPARVIACVMVALFPMVSNTLFGLQSVPASFREMFRIQGASRSTTLLKLELPTALPAILAGMRISAGLSVVGAIVADFFFRRGQVGLGALISNYQSRVQTPQLFAAIGLACLFGVTVFWMFGWLTHRVVGRWSPTP</sequence>
<keyword evidence="6 7" id="KW-0472">Membrane</keyword>
<feature type="transmembrane region" description="Helical" evidence="7">
    <location>
        <begin position="225"/>
        <end position="246"/>
    </location>
</feature>
<dbReference type="PANTHER" id="PTHR30151:SF41">
    <property type="entry name" value="ABC TRANSPORTER PERMEASE PROTEIN"/>
    <property type="match status" value="1"/>
</dbReference>
<dbReference type="CDD" id="cd06261">
    <property type="entry name" value="TM_PBP2"/>
    <property type="match status" value="1"/>
</dbReference>
<dbReference type="PANTHER" id="PTHR30151">
    <property type="entry name" value="ALKANE SULFONATE ABC TRANSPORTER-RELATED, MEMBRANE SUBUNIT"/>
    <property type="match status" value="1"/>
</dbReference>
<name>A0A100W8J4_MYCCR</name>
<evidence type="ECO:0000256" key="3">
    <source>
        <dbReference type="ARBA" id="ARBA00022475"/>
    </source>
</evidence>
<dbReference type="Gene3D" id="1.10.3720.10">
    <property type="entry name" value="MetI-like"/>
    <property type="match status" value="1"/>
</dbReference>
<keyword evidence="4 7" id="KW-0812">Transmembrane</keyword>
<dbReference type="GO" id="GO:0005886">
    <property type="term" value="C:plasma membrane"/>
    <property type="evidence" value="ECO:0007669"/>
    <property type="project" value="UniProtKB-SubCell"/>
</dbReference>
<keyword evidence="2 7" id="KW-0813">Transport</keyword>
<proteinExistence type="inferred from homology"/>
<evidence type="ECO:0000256" key="1">
    <source>
        <dbReference type="ARBA" id="ARBA00004651"/>
    </source>
</evidence>
<dbReference type="AlphaFoldDB" id="A0A100W8J4"/>
<dbReference type="EMBL" id="BCSY01000011">
    <property type="protein sequence ID" value="GAS93516.1"/>
    <property type="molecule type" value="Genomic_DNA"/>
</dbReference>
<dbReference type="InterPro" id="IPR000515">
    <property type="entry name" value="MetI-like"/>
</dbReference>
<evidence type="ECO:0000256" key="6">
    <source>
        <dbReference type="ARBA" id="ARBA00023136"/>
    </source>
</evidence>
<dbReference type="RefSeq" id="WP_062654876.1">
    <property type="nucleotide sequence ID" value="NZ_BCSY01000011.1"/>
</dbReference>
<keyword evidence="5 7" id="KW-1133">Transmembrane helix</keyword>
<accession>A0A100W8J4</accession>
<evidence type="ECO:0000313" key="10">
    <source>
        <dbReference type="Proteomes" id="UP000069443"/>
    </source>
</evidence>
<evidence type="ECO:0000256" key="5">
    <source>
        <dbReference type="ARBA" id="ARBA00022989"/>
    </source>
</evidence>
<reference evidence="10" key="2">
    <citation type="submission" date="2016-02" db="EMBL/GenBank/DDBJ databases">
        <title>Draft genome sequence of five rapidly growing Mycobacterium species.</title>
        <authorList>
            <person name="Katahira K."/>
            <person name="Gotou Y."/>
            <person name="Iida K."/>
            <person name="Ogura Y."/>
            <person name="Hayashi T."/>
        </authorList>
    </citation>
    <scope>NUCLEOTIDE SEQUENCE [LARGE SCALE GENOMIC DNA]</scope>
    <source>
        <strain evidence="10">JCM15298</strain>
    </source>
</reference>
<dbReference type="PROSITE" id="PS50928">
    <property type="entry name" value="ABC_TM1"/>
    <property type="match status" value="1"/>
</dbReference>
<dbReference type="Pfam" id="PF00528">
    <property type="entry name" value="BPD_transp_1"/>
    <property type="match status" value="1"/>
</dbReference>
<feature type="transmembrane region" description="Helical" evidence="7">
    <location>
        <begin position="12"/>
        <end position="30"/>
    </location>
</feature>
<feature type="transmembrane region" description="Helical" evidence="7">
    <location>
        <begin position="65"/>
        <end position="84"/>
    </location>
</feature>
<dbReference type="SUPFAM" id="SSF161098">
    <property type="entry name" value="MetI-like"/>
    <property type="match status" value="1"/>
</dbReference>
<feature type="domain" description="ABC transmembrane type-1" evidence="8">
    <location>
        <begin position="61"/>
        <end position="244"/>
    </location>
</feature>
<evidence type="ECO:0000256" key="7">
    <source>
        <dbReference type="RuleBase" id="RU363032"/>
    </source>
</evidence>
<organism evidence="9 10">
    <name type="scientific">Mycolicibacterium canariasense</name>
    <name type="common">Mycobacterium canariasense</name>
    <dbReference type="NCBI Taxonomy" id="228230"/>
    <lineage>
        <taxon>Bacteria</taxon>
        <taxon>Bacillati</taxon>
        <taxon>Actinomycetota</taxon>
        <taxon>Actinomycetes</taxon>
        <taxon>Mycobacteriales</taxon>
        <taxon>Mycobacteriaceae</taxon>
        <taxon>Mycolicibacterium</taxon>
    </lineage>
</organism>
<protein>
    <submittedName>
        <fullName evidence="9">ABC-type nitrate/sulfonate/bicarbonate transport system, permease component</fullName>
    </submittedName>
</protein>
<gene>
    <name evidence="9" type="ORF">RMCC_0482</name>
</gene>
<comment type="subcellular location">
    <subcellularLocation>
        <location evidence="1 7">Cell membrane</location>
        <topology evidence="1 7">Multi-pass membrane protein</topology>
    </subcellularLocation>
</comment>
<keyword evidence="10" id="KW-1185">Reference proteome</keyword>
<dbReference type="GO" id="GO:0055085">
    <property type="term" value="P:transmembrane transport"/>
    <property type="evidence" value="ECO:0007669"/>
    <property type="project" value="InterPro"/>
</dbReference>
<dbReference type="OrthoDB" id="3173654at2"/>